<dbReference type="GO" id="GO:0005634">
    <property type="term" value="C:nucleus"/>
    <property type="evidence" value="ECO:0007669"/>
    <property type="project" value="UniProtKB-SubCell"/>
</dbReference>
<keyword evidence="8" id="KW-0238">DNA-binding</keyword>
<dbReference type="FunFam" id="3.30.160.60:FF:000038">
    <property type="entry name" value="Zinc finger protein 624"/>
    <property type="match status" value="1"/>
</dbReference>
<evidence type="ECO:0000256" key="11">
    <source>
        <dbReference type="PROSITE-ProRule" id="PRU00042"/>
    </source>
</evidence>
<dbReference type="Proteomes" id="UP000052976">
    <property type="component" value="Unassembled WGS sequence"/>
</dbReference>
<evidence type="ECO:0000256" key="6">
    <source>
        <dbReference type="ARBA" id="ARBA00022833"/>
    </source>
</evidence>
<evidence type="ECO:0000313" key="13">
    <source>
        <dbReference type="EMBL" id="KFO60356.1"/>
    </source>
</evidence>
<dbReference type="PANTHER" id="PTHR23226">
    <property type="entry name" value="ZINC FINGER AND SCAN DOMAIN-CONTAINING"/>
    <property type="match status" value="1"/>
</dbReference>
<dbReference type="GO" id="GO:0008270">
    <property type="term" value="F:zinc ion binding"/>
    <property type="evidence" value="ECO:0007669"/>
    <property type="project" value="UniProtKB-KW"/>
</dbReference>
<evidence type="ECO:0000256" key="5">
    <source>
        <dbReference type="ARBA" id="ARBA00022771"/>
    </source>
</evidence>
<feature type="domain" description="C2H2-type" evidence="12">
    <location>
        <begin position="29"/>
        <end position="56"/>
    </location>
</feature>
<dbReference type="Pfam" id="PF00096">
    <property type="entry name" value="zf-C2H2"/>
    <property type="match status" value="2"/>
</dbReference>
<name>A0A091ETM9_CORBR</name>
<keyword evidence="3" id="KW-0479">Metal-binding</keyword>
<dbReference type="PANTHER" id="PTHR23226:SF432">
    <property type="entry name" value="ZINC FINGER PROTEIN 418"/>
    <property type="match status" value="1"/>
</dbReference>
<gene>
    <name evidence="13" type="ORF">N302_15781</name>
</gene>
<keyword evidence="14" id="KW-1185">Reference proteome</keyword>
<feature type="non-terminal residue" evidence="13">
    <location>
        <position position="56"/>
    </location>
</feature>
<dbReference type="PROSITE" id="PS00028">
    <property type="entry name" value="ZINC_FINGER_C2H2_1"/>
    <property type="match status" value="2"/>
</dbReference>
<dbReference type="AlphaFoldDB" id="A0A091ETM9"/>
<keyword evidence="6" id="KW-0862">Zinc</keyword>
<comment type="subcellular location">
    <subcellularLocation>
        <location evidence="1">Nucleus</location>
    </subcellularLocation>
</comment>
<dbReference type="EMBL" id="KK718935">
    <property type="protein sequence ID" value="KFO60356.1"/>
    <property type="molecule type" value="Genomic_DNA"/>
</dbReference>
<keyword evidence="4" id="KW-0677">Repeat</keyword>
<organism evidence="13 14">
    <name type="scientific">Corvus brachyrhynchos</name>
    <name type="common">American crow</name>
    <dbReference type="NCBI Taxonomy" id="85066"/>
    <lineage>
        <taxon>Eukaryota</taxon>
        <taxon>Metazoa</taxon>
        <taxon>Chordata</taxon>
        <taxon>Craniata</taxon>
        <taxon>Vertebrata</taxon>
        <taxon>Euteleostomi</taxon>
        <taxon>Archelosauria</taxon>
        <taxon>Archosauria</taxon>
        <taxon>Dinosauria</taxon>
        <taxon>Saurischia</taxon>
        <taxon>Theropoda</taxon>
        <taxon>Coelurosauria</taxon>
        <taxon>Aves</taxon>
        <taxon>Neognathae</taxon>
        <taxon>Neoaves</taxon>
        <taxon>Telluraves</taxon>
        <taxon>Australaves</taxon>
        <taxon>Passeriformes</taxon>
        <taxon>Corvoidea</taxon>
        <taxon>Corvidae</taxon>
        <taxon>Corvus</taxon>
    </lineage>
</organism>
<keyword evidence="9" id="KW-0804">Transcription</keyword>
<proteinExistence type="inferred from homology"/>
<dbReference type="GO" id="GO:0000978">
    <property type="term" value="F:RNA polymerase II cis-regulatory region sequence-specific DNA binding"/>
    <property type="evidence" value="ECO:0007669"/>
    <property type="project" value="TreeGrafter"/>
</dbReference>
<dbReference type="SUPFAM" id="SSF57667">
    <property type="entry name" value="beta-beta-alpha zinc fingers"/>
    <property type="match status" value="1"/>
</dbReference>
<evidence type="ECO:0000256" key="4">
    <source>
        <dbReference type="ARBA" id="ARBA00022737"/>
    </source>
</evidence>
<evidence type="ECO:0000256" key="1">
    <source>
        <dbReference type="ARBA" id="ARBA00004123"/>
    </source>
</evidence>
<dbReference type="FunFam" id="3.30.160.60:FF:000178">
    <property type="entry name" value="Zinc finger protein 14 homolog"/>
    <property type="match status" value="1"/>
</dbReference>
<dbReference type="InterPro" id="IPR036236">
    <property type="entry name" value="Znf_C2H2_sf"/>
</dbReference>
<keyword evidence="7" id="KW-0805">Transcription regulation</keyword>
<evidence type="ECO:0000256" key="7">
    <source>
        <dbReference type="ARBA" id="ARBA00023015"/>
    </source>
</evidence>
<dbReference type="InterPro" id="IPR013087">
    <property type="entry name" value="Znf_C2H2_type"/>
</dbReference>
<dbReference type="Gene3D" id="3.30.160.60">
    <property type="entry name" value="Classic Zinc Finger"/>
    <property type="match status" value="2"/>
</dbReference>
<evidence type="ECO:0000256" key="9">
    <source>
        <dbReference type="ARBA" id="ARBA00023163"/>
    </source>
</evidence>
<dbReference type="GO" id="GO:0000981">
    <property type="term" value="F:DNA-binding transcription factor activity, RNA polymerase II-specific"/>
    <property type="evidence" value="ECO:0007669"/>
    <property type="project" value="TreeGrafter"/>
</dbReference>
<comment type="similarity">
    <text evidence="2">Belongs to the krueppel C2H2-type zinc-finger protein family.</text>
</comment>
<evidence type="ECO:0000256" key="3">
    <source>
        <dbReference type="ARBA" id="ARBA00022723"/>
    </source>
</evidence>
<evidence type="ECO:0000256" key="10">
    <source>
        <dbReference type="ARBA" id="ARBA00023242"/>
    </source>
</evidence>
<evidence type="ECO:0000256" key="2">
    <source>
        <dbReference type="ARBA" id="ARBA00006991"/>
    </source>
</evidence>
<keyword evidence="5 11" id="KW-0863">Zinc-finger</keyword>
<dbReference type="SMART" id="SM00355">
    <property type="entry name" value="ZnF_C2H2"/>
    <property type="match status" value="2"/>
</dbReference>
<sequence>YECGKCGKSFSQSSSFLSHHKIHSGAKPYECGECGKSFRWSSHLREHQNIHTGERP</sequence>
<dbReference type="STRING" id="85066.A0A091ETM9"/>
<evidence type="ECO:0000313" key="14">
    <source>
        <dbReference type="Proteomes" id="UP000052976"/>
    </source>
</evidence>
<feature type="non-terminal residue" evidence="13">
    <location>
        <position position="1"/>
    </location>
</feature>
<feature type="domain" description="C2H2-type" evidence="12">
    <location>
        <begin position="1"/>
        <end position="28"/>
    </location>
</feature>
<protein>
    <submittedName>
        <fullName evidence="13">Zinc finger protein 544</fullName>
    </submittedName>
</protein>
<evidence type="ECO:0000256" key="8">
    <source>
        <dbReference type="ARBA" id="ARBA00023125"/>
    </source>
</evidence>
<dbReference type="PROSITE" id="PS50157">
    <property type="entry name" value="ZINC_FINGER_C2H2_2"/>
    <property type="match status" value="2"/>
</dbReference>
<keyword evidence="10" id="KW-0539">Nucleus</keyword>
<evidence type="ECO:0000259" key="12">
    <source>
        <dbReference type="PROSITE" id="PS50157"/>
    </source>
</evidence>
<reference evidence="13 14" key="1">
    <citation type="submission" date="2014-04" db="EMBL/GenBank/DDBJ databases">
        <title>Genome evolution of avian class.</title>
        <authorList>
            <person name="Zhang G."/>
            <person name="Li C."/>
        </authorList>
    </citation>
    <scope>NUCLEOTIDE SEQUENCE [LARGE SCALE GENOMIC DNA]</scope>
    <source>
        <strain evidence="13">BGI_N302</strain>
    </source>
</reference>
<accession>A0A091ETM9</accession>